<dbReference type="PROSITE" id="PS50125">
    <property type="entry name" value="GUANYLATE_CYCLASE_2"/>
    <property type="match status" value="1"/>
</dbReference>
<dbReference type="InterPro" id="IPR001054">
    <property type="entry name" value="A/G_cyclase"/>
</dbReference>
<keyword evidence="3" id="KW-1185">Reference proteome</keyword>
<reference evidence="2 3" key="1">
    <citation type="submission" date="2018-02" db="EMBL/GenBank/DDBJ databases">
        <authorList>
            <person name="Cohen D.B."/>
            <person name="Kent A.D."/>
        </authorList>
    </citation>
    <scope>NUCLEOTIDE SEQUENCE [LARGE SCALE GENOMIC DNA]</scope>
    <source>
        <strain evidence="2 3">ULC007</strain>
    </source>
</reference>
<dbReference type="OrthoDB" id="335689at2"/>
<evidence type="ECO:0000313" key="3">
    <source>
        <dbReference type="Proteomes" id="UP000238634"/>
    </source>
</evidence>
<dbReference type="CDD" id="cd07302">
    <property type="entry name" value="CHD"/>
    <property type="match status" value="1"/>
</dbReference>
<reference evidence="2 3" key="2">
    <citation type="submission" date="2018-03" db="EMBL/GenBank/DDBJ databases">
        <title>The ancient ancestry and fast evolution of plastids.</title>
        <authorList>
            <person name="Moore K.R."/>
            <person name="Magnabosco C."/>
            <person name="Momper L."/>
            <person name="Gold D.A."/>
            <person name="Bosak T."/>
            <person name="Fournier G.P."/>
        </authorList>
    </citation>
    <scope>NUCLEOTIDE SEQUENCE [LARGE SCALE GENOMIC DNA]</scope>
    <source>
        <strain evidence="2 3">ULC007</strain>
    </source>
</reference>
<dbReference type="GO" id="GO:0035556">
    <property type="term" value="P:intracellular signal transduction"/>
    <property type="evidence" value="ECO:0007669"/>
    <property type="project" value="InterPro"/>
</dbReference>
<evidence type="ECO:0000259" key="1">
    <source>
        <dbReference type="PROSITE" id="PS50125"/>
    </source>
</evidence>
<dbReference type="RefSeq" id="WP_073075202.1">
    <property type="nucleotide sequence ID" value="NZ_MPPI01000066.1"/>
</dbReference>
<dbReference type="AlphaFoldDB" id="A0A2T1D3C3"/>
<comment type="caution">
    <text evidence="2">The sequence shown here is derived from an EMBL/GenBank/DDBJ whole genome shotgun (WGS) entry which is preliminary data.</text>
</comment>
<dbReference type="SUPFAM" id="SSF55073">
    <property type="entry name" value="Nucleotide cyclase"/>
    <property type="match status" value="1"/>
</dbReference>
<sequence length="210" mass="23225">MISGKNTRTEFECLLQARNDHPDQSAEIDQQIQEIFSHTCAIFVLDMSGFSQLTLRHGILHFLGMIRRMRVISEPIVLQFEGRVIKQEADNLFAMFPDVMSAIAASFSILKDLAAVNTGLPDEQDIYVGIGIGYGEVLVVGDDDLYGSEMNLACKLGEDLARRSEILLTQSAFQEVQHHPGVWEPLDLSISGIALVAHRVRSLLGVSQIA</sequence>
<gene>
    <name evidence="2" type="ORF">C7B65_25505</name>
</gene>
<dbReference type="Gene3D" id="3.30.70.1230">
    <property type="entry name" value="Nucleotide cyclase"/>
    <property type="match status" value="1"/>
</dbReference>
<name>A0A2T1D3C3_9CYAN</name>
<organism evidence="2 3">
    <name type="scientific">Phormidesmis priestleyi ULC007</name>
    <dbReference type="NCBI Taxonomy" id="1920490"/>
    <lineage>
        <taxon>Bacteria</taxon>
        <taxon>Bacillati</taxon>
        <taxon>Cyanobacteriota</taxon>
        <taxon>Cyanophyceae</taxon>
        <taxon>Leptolyngbyales</taxon>
        <taxon>Leptolyngbyaceae</taxon>
        <taxon>Phormidesmis</taxon>
    </lineage>
</organism>
<proteinExistence type="predicted"/>
<protein>
    <submittedName>
        <fullName evidence="2">Adenylate/guanylate cyclase domain-containing protein</fullName>
    </submittedName>
</protein>
<dbReference type="STRING" id="1920490.GCA_001895925_03302"/>
<dbReference type="InterPro" id="IPR029787">
    <property type="entry name" value="Nucleotide_cyclase"/>
</dbReference>
<feature type="domain" description="Guanylate cyclase" evidence="1">
    <location>
        <begin position="41"/>
        <end position="157"/>
    </location>
</feature>
<dbReference type="GO" id="GO:0004016">
    <property type="term" value="F:adenylate cyclase activity"/>
    <property type="evidence" value="ECO:0007669"/>
    <property type="project" value="UniProtKB-ARBA"/>
</dbReference>
<evidence type="ECO:0000313" key="2">
    <source>
        <dbReference type="EMBL" id="PSB14980.1"/>
    </source>
</evidence>
<accession>A0A2T1D3C3</accession>
<dbReference type="GO" id="GO:0009190">
    <property type="term" value="P:cyclic nucleotide biosynthetic process"/>
    <property type="evidence" value="ECO:0007669"/>
    <property type="project" value="InterPro"/>
</dbReference>
<dbReference type="Proteomes" id="UP000238634">
    <property type="component" value="Unassembled WGS sequence"/>
</dbReference>
<dbReference type="EMBL" id="PVWG01000072">
    <property type="protein sequence ID" value="PSB14980.1"/>
    <property type="molecule type" value="Genomic_DNA"/>
</dbReference>